<feature type="domain" description="N-acetyltransferase" evidence="1">
    <location>
        <begin position="111"/>
        <end position="190"/>
    </location>
</feature>
<dbReference type="EMBL" id="KQ947421">
    <property type="protein sequence ID" value="KUJ13714.1"/>
    <property type="molecule type" value="Genomic_DNA"/>
</dbReference>
<keyword evidence="3" id="KW-1185">Reference proteome</keyword>
<dbReference type="PANTHER" id="PTHR42791">
    <property type="entry name" value="GNAT FAMILY ACETYLTRANSFERASE"/>
    <property type="match status" value="1"/>
</dbReference>
<dbReference type="AlphaFoldDB" id="A0A194X164"/>
<dbReference type="CDD" id="cd04301">
    <property type="entry name" value="NAT_SF"/>
    <property type="match status" value="1"/>
</dbReference>
<reference evidence="2 3" key="1">
    <citation type="submission" date="2015-10" db="EMBL/GenBank/DDBJ databases">
        <title>Full genome of DAOMC 229536 Phialocephala scopiformis, a fungal endophyte of spruce producing the potent anti-insectan compound rugulosin.</title>
        <authorList>
            <consortium name="DOE Joint Genome Institute"/>
            <person name="Walker A.K."/>
            <person name="Frasz S.L."/>
            <person name="Seifert K.A."/>
            <person name="Miller J.D."/>
            <person name="Mondo S.J."/>
            <person name="Labutti K."/>
            <person name="Lipzen A."/>
            <person name="Dockter R."/>
            <person name="Kennedy M."/>
            <person name="Grigoriev I.V."/>
            <person name="Spatafora J.W."/>
        </authorList>
    </citation>
    <scope>NUCLEOTIDE SEQUENCE [LARGE SCALE GENOMIC DNA]</scope>
    <source>
        <strain evidence="2 3">CBS 120377</strain>
    </source>
</reference>
<dbReference type="GO" id="GO:0016747">
    <property type="term" value="F:acyltransferase activity, transferring groups other than amino-acyl groups"/>
    <property type="evidence" value="ECO:0007669"/>
    <property type="project" value="InterPro"/>
</dbReference>
<dbReference type="PANTHER" id="PTHR42791:SF5">
    <property type="entry name" value="HYPOTHETICAL ACETYLTRANSFERASE (EUROFUNG)"/>
    <property type="match status" value="1"/>
</dbReference>
<evidence type="ECO:0000313" key="2">
    <source>
        <dbReference type="EMBL" id="KUJ13714.1"/>
    </source>
</evidence>
<name>A0A194X164_MOLSC</name>
<dbReference type="Proteomes" id="UP000070700">
    <property type="component" value="Unassembled WGS sequence"/>
</dbReference>
<evidence type="ECO:0000259" key="1">
    <source>
        <dbReference type="Pfam" id="PF00583"/>
    </source>
</evidence>
<keyword evidence="2" id="KW-0808">Transferase</keyword>
<dbReference type="OrthoDB" id="4738875at2759"/>
<dbReference type="GeneID" id="28820671"/>
<dbReference type="KEGG" id="psco:LY89DRAFT_621331"/>
<dbReference type="InterPro" id="IPR052523">
    <property type="entry name" value="Trichothecene_AcTrans"/>
</dbReference>
<dbReference type="InterPro" id="IPR000182">
    <property type="entry name" value="GNAT_dom"/>
</dbReference>
<dbReference type="InParanoid" id="A0A194X164"/>
<sequence>MRFQVSEGTFNEIHDYLSIMFAAYSDPLHPFVSALLPGISSQDPAIYTQGKYDEAERALSRWKANPFEKWVKVVDTNTGEIVSVSRWQIYTRNPFPNGAPNVEVAWLPDGGRLREYCTYITNSRLERQASRCSFPHIWLNMMGTLPQHRGRGAASLMLKWGIEKADSLDYEMFVEAADSTGGHVYRQMGFVAVDEYWTRRLESEPDSDWIELEEKYPFKATWMMRPKQGRSTVNGTGVGR</sequence>
<gene>
    <name evidence="2" type="ORF">LY89DRAFT_621331</name>
</gene>
<proteinExistence type="predicted"/>
<dbReference type="RefSeq" id="XP_018068069.1">
    <property type="nucleotide sequence ID" value="XM_018210945.1"/>
</dbReference>
<dbReference type="InterPro" id="IPR016181">
    <property type="entry name" value="Acyl_CoA_acyltransferase"/>
</dbReference>
<dbReference type="SUPFAM" id="SSF55729">
    <property type="entry name" value="Acyl-CoA N-acyltransferases (Nat)"/>
    <property type="match status" value="1"/>
</dbReference>
<accession>A0A194X164</accession>
<organism evidence="2 3">
    <name type="scientific">Mollisia scopiformis</name>
    <name type="common">Conifer needle endophyte fungus</name>
    <name type="synonym">Phialocephala scopiformis</name>
    <dbReference type="NCBI Taxonomy" id="149040"/>
    <lineage>
        <taxon>Eukaryota</taxon>
        <taxon>Fungi</taxon>
        <taxon>Dikarya</taxon>
        <taxon>Ascomycota</taxon>
        <taxon>Pezizomycotina</taxon>
        <taxon>Leotiomycetes</taxon>
        <taxon>Helotiales</taxon>
        <taxon>Mollisiaceae</taxon>
        <taxon>Mollisia</taxon>
    </lineage>
</organism>
<protein>
    <submittedName>
        <fullName evidence="2">GNAT acetyltransferase-like protein</fullName>
    </submittedName>
</protein>
<evidence type="ECO:0000313" key="3">
    <source>
        <dbReference type="Proteomes" id="UP000070700"/>
    </source>
</evidence>
<dbReference type="Pfam" id="PF00583">
    <property type="entry name" value="Acetyltransf_1"/>
    <property type="match status" value="1"/>
</dbReference>
<dbReference type="Gene3D" id="3.40.630.30">
    <property type="match status" value="1"/>
</dbReference>